<keyword evidence="8" id="KW-0378">Hydrolase</keyword>
<keyword evidence="11" id="KW-0325">Glycoprotein</keyword>
<dbReference type="GO" id="GO:0005615">
    <property type="term" value="C:extracellular space"/>
    <property type="evidence" value="ECO:0007669"/>
    <property type="project" value="TreeGrafter"/>
</dbReference>
<dbReference type="Proteomes" id="UP000887577">
    <property type="component" value="Unplaced"/>
</dbReference>
<evidence type="ECO:0000256" key="13">
    <source>
        <dbReference type="SAM" id="SignalP"/>
    </source>
</evidence>
<dbReference type="GO" id="GO:0004181">
    <property type="term" value="F:metallocarboxypeptidase activity"/>
    <property type="evidence" value="ECO:0007669"/>
    <property type="project" value="InterPro"/>
</dbReference>
<dbReference type="PRINTS" id="PR00765">
    <property type="entry name" value="CRBOXYPTASEA"/>
</dbReference>
<sequence>MASWHMNSLYFLFLFSTTVNCLFPFSSSSSSDDNSDSSEWTQYHNQEALEAKFADIAKKCPHHTQVYSIGKSVQGRDIVVIEFSTNPGTHESLKPEMKYIGNMHGNEAIGRELLIRLADHLCNGLNNKNEEIIKLINSTNIHLLPSMNPDGFELAFQTAPEDRGWLIGRTNAHGIDLNRNFPDLDSMFYYFENMEVNRYDHLLEYFKDDHSYEPEVQAIGQWTLSLPFVLSANIHEGDLVANYPFDASKGGSQQQYSKSPDDKTFRYLAETYAINHAHMAKNDHAPCDGTAGNAFARQGGITNGAKWYSVSGGMQDFNYLATNSFEITVELSCEKFPNGKLLPQLWKDNEKSLMEFMWLTHIGIKGLVTDAITKKPIANAVVWVRNATSTDGPIRHPVTSWITGDYFRLLTPGNYEVAVEAEGYETEIKAVNVTNSKKGETVILNFGLKPMPEEPMIENLPEDNTNDESMSDMININNQPVMTPERIDELKEIFSRIQEQGQYGPQVVQ</sequence>
<dbReference type="InterPro" id="IPR057246">
    <property type="entry name" value="CARBOXYPEPT_ZN_1"/>
</dbReference>
<dbReference type="InterPro" id="IPR008969">
    <property type="entry name" value="CarboxyPept-like_regulatory"/>
</dbReference>
<dbReference type="SMART" id="SM00631">
    <property type="entry name" value="Zn_pept"/>
    <property type="match status" value="1"/>
</dbReference>
<keyword evidence="7 13" id="KW-0732">Signal</keyword>
<name>A0A914YGC7_9BILA</name>
<comment type="similarity">
    <text evidence="3 12">Belongs to the peptidase M14 family.</text>
</comment>
<dbReference type="Pfam" id="PF00246">
    <property type="entry name" value="Peptidase_M14"/>
    <property type="match status" value="1"/>
</dbReference>
<dbReference type="SUPFAM" id="SSF49464">
    <property type="entry name" value="Carboxypeptidase regulatory domain-like"/>
    <property type="match status" value="1"/>
</dbReference>
<dbReference type="GO" id="GO:0006518">
    <property type="term" value="P:peptide metabolic process"/>
    <property type="evidence" value="ECO:0007669"/>
    <property type="project" value="TreeGrafter"/>
</dbReference>
<dbReference type="GO" id="GO:0016485">
    <property type="term" value="P:protein processing"/>
    <property type="evidence" value="ECO:0007669"/>
    <property type="project" value="TreeGrafter"/>
</dbReference>
<keyword evidence="9" id="KW-0862">Zinc</keyword>
<organism evidence="15 16">
    <name type="scientific">Panagrolaimus superbus</name>
    <dbReference type="NCBI Taxonomy" id="310955"/>
    <lineage>
        <taxon>Eukaryota</taxon>
        <taxon>Metazoa</taxon>
        <taxon>Ecdysozoa</taxon>
        <taxon>Nematoda</taxon>
        <taxon>Chromadorea</taxon>
        <taxon>Rhabditida</taxon>
        <taxon>Tylenchina</taxon>
        <taxon>Panagrolaimomorpha</taxon>
        <taxon>Panagrolaimoidea</taxon>
        <taxon>Panagrolaimidae</taxon>
        <taxon>Panagrolaimus</taxon>
    </lineage>
</organism>
<dbReference type="GO" id="GO:0008270">
    <property type="term" value="F:zinc ion binding"/>
    <property type="evidence" value="ECO:0007669"/>
    <property type="project" value="InterPro"/>
</dbReference>
<dbReference type="Gene3D" id="3.40.630.10">
    <property type="entry name" value="Zn peptidases"/>
    <property type="match status" value="1"/>
</dbReference>
<keyword evidence="15" id="KW-1185">Reference proteome</keyword>
<feature type="domain" description="Peptidase M14" evidence="14">
    <location>
        <begin position="42"/>
        <end position="360"/>
    </location>
</feature>
<evidence type="ECO:0000256" key="3">
    <source>
        <dbReference type="ARBA" id="ARBA00005988"/>
    </source>
</evidence>
<dbReference type="WBParaSite" id="PSU_v2.g18371.t1">
    <property type="protein sequence ID" value="PSU_v2.g18371.t1"/>
    <property type="gene ID" value="PSU_v2.g18371"/>
</dbReference>
<dbReference type="InterPro" id="IPR050753">
    <property type="entry name" value="Peptidase_M14_domain"/>
</dbReference>
<dbReference type="InterPro" id="IPR000834">
    <property type="entry name" value="Peptidase_M14"/>
</dbReference>
<evidence type="ECO:0000313" key="15">
    <source>
        <dbReference type="Proteomes" id="UP000887577"/>
    </source>
</evidence>
<keyword evidence="10" id="KW-0482">Metalloprotease</keyword>
<evidence type="ECO:0000313" key="16">
    <source>
        <dbReference type="WBParaSite" id="PSU_v2.g18371.t1"/>
    </source>
</evidence>
<dbReference type="FunFam" id="3.40.630.10:FF:000013">
    <property type="entry name" value="carboxypeptidase N catalytic chain"/>
    <property type="match status" value="1"/>
</dbReference>
<dbReference type="PANTHER" id="PTHR11532">
    <property type="entry name" value="PROTEASE M14 CARBOXYPEPTIDASE"/>
    <property type="match status" value="1"/>
</dbReference>
<feature type="active site" description="Proton donor/acceptor" evidence="12">
    <location>
        <position position="330"/>
    </location>
</feature>
<dbReference type="PANTHER" id="PTHR11532:SF93">
    <property type="entry name" value="CARBOXYPEPTIDASE E"/>
    <property type="match status" value="1"/>
</dbReference>
<evidence type="ECO:0000256" key="8">
    <source>
        <dbReference type="ARBA" id="ARBA00022801"/>
    </source>
</evidence>
<evidence type="ECO:0000256" key="4">
    <source>
        <dbReference type="ARBA" id="ARBA00022525"/>
    </source>
</evidence>
<keyword evidence="4" id="KW-0964">Secreted</keyword>
<evidence type="ECO:0000256" key="5">
    <source>
        <dbReference type="ARBA" id="ARBA00022670"/>
    </source>
</evidence>
<dbReference type="SUPFAM" id="SSF53187">
    <property type="entry name" value="Zn-dependent exopeptidases"/>
    <property type="match status" value="1"/>
</dbReference>
<evidence type="ECO:0000256" key="6">
    <source>
        <dbReference type="ARBA" id="ARBA00022723"/>
    </source>
</evidence>
<evidence type="ECO:0000256" key="1">
    <source>
        <dbReference type="ARBA" id="ARBA00001947"/>
    </source>
</evidence>
<evidence type="ECO:0000256" key="11">
    <source>
        <dbReference type="ARBA" id="ARBA00023180"/>
    </source>
</evidence>
<dbReference type="Pfam" id="PF13620">
    <property type="entry name" value="CarboxypepD_reg"/>
    <property type="match status" value="1"/>
</dbReference>
<evidence type="ECO:0000256" key="12">
    <source>
        <dbReference type="PROSITE-ProRule" id="PRU01379"/>
    </source>
</evidence>
<evidence type="ECO:0000256" key="2">
    <source>
        <dbReference type="ARBA" id="ARBA00004613"/>
    </source>
</evidence>
<evidence type="ECO:0000256" key="9">
    <source>
        <dbReference type="ARBA" id="ARBA00022833"/>
    </source>
</evidence>
<feature type="signal peptide" evidence="13">
    <location>
        <begin position="1"/>
        <end position="21"/>
    </location>
</feature>
<dbReference type="PROSITE" id="PS52035">
    <property type="entry name" value="PEPTIDASE_M14"/>
    <property type="match status" value="1"/>
</dbReference>
<dbReference type="AlphaFoldDB" id="A0A914YGC7"/>
<evidence type="ECO:0000256" key="10">
    <source>
        <dbReference type="ARBA" id="ARBA00023049"/>
    </source>
</evidence>
<proteinExistence type="inferred from homology"/>
<dbReference type="FunFam" id="2.60.40.1120:FF:000019">
    <property type="entry name" value="Carboxypeptidase D"/>
    <property type="match status" value="1"/>
</dbReference>
<dbReference type="PROSITE" id="PS00132">
    <property type="entry name" value="CARBOXYPEPT_ZN_1"/>
    <property type="match status" value="1"/>
</dbReference>
<dbReference type="CDD" id="cd11308">
    <property type="entry name" value="Peptidase_M14NE-CP-C_like"/>
    <property type="match status" value="1"/>
</dbReference>
<keyword evidence="6" id="KW-0479">Metal-binding</keyword>
<dbReference type="Gene3D" id="2.60.40.1120">
    <property type="entry name" value="Carboxypeptidase-like, regulatory domain"/>
    <property type="match status" value="1"/>
</dbReference>
<comment type="cofactor">
    <cofactor evidence="1">
        <name>Zn(2+)</name>
        <dbReference type="ChEBI" id="CHEBI:29105"/>
    </cofactor>
</comment>
<dbReference type="CDD" id="cd03858">
    <property type="entry name" value="M14_CP_N-E_like"/>
    <property type="match status" value="1"/>
</dbReference>
<comment type="subcellular location">
    <subcellularLocation>
        <location evidence="2">Secreted</location>
    </subcellularLocation>
</comment>
<reference evidence="16" key="1">
    <citation type="submission" date="2022-11" db="UniProtKB">
        <authorList>
            <consortium name="WormBaseParasite"/>
        </authorList>
    </citation>
    <scope>IDENTIFICATION</scope>
</reference>
<evidence type="ECO:0000259" key="14">
    <source>
        <dbReference type="PROSITE" id="PS52035"/>
    </source>
</evidence>
<protein>
    <submittedName>
        <fullName evidence="16">Peptidase M14 carboxypeptidase A domain-containing protein</fullName>
    </submittedName>
</protein>
<accession>A0A914YGC7</accession>
<feature type="chain" id="PRO_5037181075" evidence="13">
    <location>
        <begin position="22"/>
        <end position="509"/>
    </location>
</feature>
<keyword evidence="5" id="KW-0645">Protease</keyword>
<evidence type="ECO:0000256" key="7">
    <source>
        <dbReference type="ARBA" id="ARBA00022729"/>
    </source>
</evidence>